<name>A0A1I5A440_9HYPH</name>
<accession>A0A1I5A440</accession>
<keyword evidence="3" id="KW-1185">Reference proteome</keyword>
<evidence type="ECO:0000256" key="1">
    <source>
        <dbReference type="SAM" id="MobiDB-lite"/>
    </source>
</evidence>
<protein>
    <submittedName>
        <fullName evidence="2">Phage tail tube protein, GTA-gp10</fullName>
    </submittedName>
</protein>
<reference evidence="2 3" key="1">
    <citation type="submission" date="2016-10" db="EMBL/GenBank/DDBJ databases">
        <authorList>
            <person name="de Groot N.N."/>
        </authorList>
    </citation>
    <scope>NUCLEOTIDE SEQUENCE [LARGE SCALE GENOMIC DNA]</scope>
    <source>
        <strain evidence="2 3">CGMCC 1.9157</strain>
    </source>
</reference>
<evidence type="ECO:0000313" key="3">
    <source>
        <dbReference type="Proteomes" id="UP000199236"/>
    </source>
</evidence>
<dbReference type="EMBL" id="FOVR01000001">
    <property type="protein sequence ID" value="SFN57272.1"/>
    <property type="molecule type" value="Genomic_DNA"/>
</dbReference>
<organism evidence="2 3">
    <name type="scientific">Cohaesibacter marisflavi</name>
    <dbReference type="NCBI Taxonomy" id="655353"/>
    <lineage>
        <taxon>Bacteria</taxon>
        <taxon>Pseudomonadati</taxon>
        <taxon>Pseudomonadota</taxon>
        <taxon>Alphaproteobacteria</taxon>
        <taxon>Hyphomicrobiales</taxon>
        <taxon>Cohaesibacteraceae</taxon>
    </lineage>
</organism>
<dbReference type="InterPro" id="IPR021791">
    <property type="entry name" value="Phage_TAC_11"/>
</dbReference>
<dbReference type="STRING" id="655353.SAMN04488056_101340"/>
<proteinExistence type="predicted"/>
<dbReference type="RefSeq" id="WP_090068200.1">
    <property type="nucleotide sequence ID" value="NZ_FOVR01000001.1"/>
</dbReference>
<dbReference type="Proteomes" id="UP000199236">
    <property type="component" value="Unassembled WGS sequence"/>
</dbReference>
<dbReference type="AlphaFoldDB" id="A0A1I5A440"/>
<evidence type="ECO:0000313" key="2">
    <source>
        <dbReference type="EMBL" id="SFN57272.1"/>
    </source>
</evidence>
<sequence>MANRRRGEISLILDDQPFKLCLTLGALAELEDSMGLDDISALAERFSGGRVRSGDLIKILGAALRAGGANISDLEAGSMRCKGGAPALTRALVELLKETFSPELEDSVLQPPHKVKGMPSNEGGRAKGTNPGKAGLV</sequence>
<feature type="region of interest" description="Disordered" evidence="1">
    <location>
        <begin position="103"/>
        <end position="137"/>
    </location>
</feature>
<gene>
    <name evidence="2" type="ORF">SAMN04488056_101340</name>
</gene>
<dbReference type="OrthoDB" id="7206814at2"/>
<dbReference type="Pfam" id="PF11836">
    <property type="entry name" value="Phage_TAC_11"/>
    <property type="match status" value="1"/>
</dbReference>